<accession>A0ABM9EQ59</accession>
<evidence type="ECO:0000313" key="2">
    <source>
        <dbReference type="Proteomes" id="UP000838308"/>
    </source>
</evidence>
<reference evidence="1" key="1">
    <citation type="submission" date="2022-04" db="EMBL/GenBank/DDBJ databases">
        <authorList>
            <person name="Criscuolo A."/>
        </authorList>
    </citation>
    <scope>NUCLEOTIDE SEQUENCE</scope>
    <source>
        <strain evidence="1">CIP111895</strain>
    </source>
</reference>
<proteinExistence type="predicted"/>
<sequence length="120" mass="13821">MSLIKSNLGQNISTAVEVLIETYKNLDSFFVELDRIGEEEGFLTLTPRFMRWKSDSDPAGWLTSNFIKLYQLEKDPDFSNNLGLKSGSLFGVEVDLLTNEYPVISLIRYTFDYSHWTKLP</sequence>
<evidence type="ECO:0000313" key="1">
    <source>
        <dbReference type="EMBL" id="CAH2714766.1"/>
    </source>
</evidence>
<dbReference type="Proteomes" id="UP000838308">
    <property type="component" value="Unassembled WGS sequence"/>
</dbReference>
<comment type="caution">
    <text evidence="1">The sequence shown here is derived from an EMBL/GenBank/DDBJ whole genome shotgun (WGS) entry which is preliminary data.</text>
</comment>
<gene>
    <name evidence="1" type="ORF">BACCIP111895_01942</name>
</gene>
<keyword evidence="2" id="KW-1185">Reference proteome</keyword>
<name>A0ABM9EQ59_9BACI</name>
<protein>
    <submittedName>
        <fullName evidence="1">Uncharacterized protein</fullName>
    </submittedName>
</protein>
<organism evidence="1 2">
    <name type="scientific">Neobacillus rhizosphaerae</name>
    <dbReference type="NCBI Taxonomy" id="2880965"/>
    <lineage>
        <taxon>Bacteria</taxon>
        <taxon>Bacillati</taxon>
        <taxon>Bacillota</taxon>
        <taxon>Bacilli</taxon>
        <taxon>Bacillales</taxon>
        <taxon>Bacillaceae</taxon>
        <taxon>Neobacillus</taxon>
    </lineage>
</organism>
<dbReference type="EMBL" id="CALBWS010000010">
    <property type="protein sequence ID" value="CAH2714766.1"/>
    <property type="molecule type" value="Genomic_DNA"/>
</dbReference>
<dbReference type="RefSeq" id="WP_248735079.1">
    <property type="nucleotide sequence ID" value="NZ_CALBWS010000010.1"/>
</dbReference>